<dbReference type="AlphaFoldDB" id="A0A0F9P1P4"/>
<evidence type="ECO:0000313" key="2">
    <source>
        <dbReference type="EMBL" id="KKM87397.1"/>
    </source>
</evidence>
<feature type="region of interest" description="Disordered" evidence="1">
    <location>
        <begin position="1"/>
        <end position="24"/>
    </location>
</feature>
<dbReference type="EMBL" id="LAZR01007106">
    <property type="protein sequence ID" value="KKM87397.1"/>
    <property type="molecule type" value="Genomic_DNA"/>
</dbReference>
<name>A0A0F9P1P4_9ZZZZ</name>
<organism evidence="2">
    <name type="scientific">marine sediment metagenome</name>
    <dbReference type="NCBI Taxonomy" id="412755"/>
    <lineage>
        <taxon>unclassified sequences</taxon>
        <taxon>metagenomes</taxon>
        <taxon>ecological metagenomes</taxon>
    </lineage>
</organism>
<sequence length="253" mass="29622">MSKALTKPEEDEALKEWKKSNSPQSAKYNQIKLDNIKFNSETEKKNPNFGKIFAYNYDGDEEVVEEMKIGDSFFPVLTRVQISCRDYVKSPDSKREGAKYWCRETDSGEDIELFDMSGDTVFAGRYKDAKEEYNLKYQVVIYALFNEKMYRWKVGGESLSAWFDVVNQITDLGFPHSVKIENVVAQKNKAGIHWNNIYFEVDEKFELKRYMELKKKIEDALNSYYDKQKEKKTAEENTAELADVHEPPPFLKE</sequence>
<accession>A0A0F9P1P4</accession>
<reference evidence="2" key="1">
    <citation type="journal article" date="2015" name="Nature">
        <title>Complex archaea that bridge the gap between prokaryotes and eukaryotes.</title>
        <authorList>
            <person name="Spang A."/>
            <person name="Saw J.H."/>
            <person name="Jorgensen S.L."/>
            <person name="Zaremba-Niedzwiedzka K."/>
            <person name="Martijn J."/>
            <person name="Lind A.E."/>
            <person name="van Eijk R."/>
            <person name="Schleper C."/>
            <person name="Guy L."/>
            <person name="Ettema T.J."/>
        </authorList>
    </citation>
    <scope>NUCLEOTIDE SEQUENCE</scope>
</reference>
<protein>
    <submittedName>
        <fullName evidence="2">Uncharacterized protein</fullName>
    </submittedName>
</protein>
<comment type="caution">
    <text evidence="2">The sequence shown here is derived from an EMBL/GenBank/DDBJ whole genome shotgun (WGS) entry which is preliminary data.</text>
</comment>
<proteinExistence type="predicted"/>
<evidence type="ECO:0000256" key="1">
    <source>
        <dbReference type="SAM" id="MobiDB-lite"/>
    </source>
</evidence>
<feature type="compositionally biased region" description="Basic and acidic residues" evidence="1">
    <location>
        <begin position="242"/>
        <end position="253"/>
    </location>
</feature>
<gene>
    <name evidence="2" type="ORF">LCGC14_1269260</name>
</gene>
<feature type="region of interest" description="Disordered" evidence="1">
    <location>
        <begin position="228"/>
        <end position="253"/>
    </location>
</feature>